<reference evidence="2" key="1">
    <citation type="journal article" date="2023" name="G3 (Bethesda)">
        <title>Genome assembly and association tests identify interacting loci associated with vigor, precocity, and sex in interspecific pistachio rootstocks.</title>
        <authorList>
            <person name="Palmer W."/>
            <person name="Jacygrad E."/>
            <person name="Sagayaradj S."/>
            <person name="Cavanaugh K."/>
            <person name="Han R."/>
            <person name="Bertier L."/>
            <person name="Beede B."/>
            <person name="Kafkas S."/>
            <person name="Golino D."/>
            <person name="Preece J."/>
            <person name="Michelmore R."/>
        </authorList>
    </citation>
    <scope>NUCLEOTIDE SEQUENCE [LARGE SCALE GENOMIC DNA]</scope>
</reference>
<organism evidence="1 2">
    <name type="scientific">Pistacia integerrima</name>
    <dbReference type="NCBI Taxonomy" id="434235"/>
    <lineage>
        <taxon>Eukaryota</taxon>
        <taxon>Viridiplantae</taxon>
        <taxon>Streptophyta</taxon>
        <taxon>Embryophyta</taxon>
        <taxon>Tracheophyta</taxon>
        <taxon>Spermatophyta</taxon>
        <taxon>Magnoliopsida</taxon>
        <taxon>eudicotyledons</taxon>
        <taxon>Gunneridae</taxon>
        <taxon>Pentapetalae</taxon>
        <taxon>rosids</taxon>
        <taxon>malvids</taxon>
        <taxon>Sapindales</taxon>
        <taxon>Anacardiaceae</taxon>
        <taxon>Pistacia</taxon>
    </lineage>
</organism>
<gene>
    <name evidence="1" type="ORF">Pint_23297</name>
</gene>
<sequence length="577" mass="64743">MAGRIGSFRHSFAERSKERLLSKKGYSDFGLNSSGDSEDGVKCKCFRSFSDGIINSWNTLQDVSRKLYEMGRSDPRKVIFAVKMGMALALVSLVIFLKEPLANVSQFSIWAILTVVVVFEYSVGATLNKGFNRALGTFSAGGLALGIAELSIHAGKFQEVFIIISIFIAGFCASYLKLYPTMKTYEYGFRVFLLTYCIVLVSGNSTTFFQTAFYRLVLIAVGAGICLVINVFIFPIWAGEDLHKLVVKNFKGVAASLEGCVDRYLQCVEYERIPSKILTYQASDDPLYSGYRSAVQSSSQEESLLDFAIWEPPHGPYRTFNYPWRNYVNVSGALRHCAFMVMAMHGCILAEIQAPPEKRQEFASELQRVGNEGAKVIRDLGDKVEKMEKLSPGDILLAVHEAAEELQMKIDKKSYLLVNSESWADVAKRKEFQDPENSIEVKDDEKKVITSLSELWGDAQHPNMSTSPPMAEWISSENISRSSLAWPRLSFHNAETMQVVEQESKVYESASSLSLATFASLLIEFVARLQNLVDEFKELSERANFKEPNESDALPEEVVGFWTRLSRCFQLKNRAPV</sequence>
<evidence type="ECO:0000313" key="2">
    <source>
        <dbReference type="Proteomes" id="UP001163603"/>
    </source>
</evidence>
<dbReference type="EMBL" id="CM047741">
    <property type="protein sequence ID" value="KAJ0038605.1"/>
    <property type="molecule type" value="Genomic_DNA"/>
</dbReference>
<keyword evidence="2" id="KW-1185">Reference proteome</keyword>
<comment type="caution">
    <text evidence="1">The sequence shown here is derived from an EMBL/GenBank/DDBJ whole genome shotgun (WGS) entry which is preliminary data.</text>
</comment>
<dbReference type="Proteomes" id="UP001163603">
    <property type="component" value="Chromosome 6"/>
</dbReference>
<proteinExistence type="predicted"/>
<evidence type="ECO:0000313" key="1">
    <source>
        <dbReference type="EMBL" id="KAJ0038605.1"/>
    </source>
</evidence>
<accession>A0ACC0YMK0</accession>
<name>A0ACC0YMK0_9ROSI</name>
<protein>
    <submittedName>
        <fullName evidence="1">Uncharacterized protein</fullName>
    </submittedName>
</protein>